<dbReference type="Pfam" id="PF12627">
    <property type="entry name" value="PolyA_pol_RNAbd"/>
    <property type="match status" value="1"/>
</dbReference>
<keyword evidence="2 5" id="KW-0808">Transferase</keyword>
<dbReference type="GO" id="GO:0001680">
    <property type="term" value="P:tRNA 3'-terminal CCA addition"/>
    <property type="evidence" value="ECO:0007669"/>
    <property type="project" value="UniProtKB-ARBA"/>
</dbReference>
<feature type="domain" description="Poly A polymerase head" evidence="6">
    <location>
        <begin position="229"/>
        <end position="309"/>
    </location>
</feature>
<feature type="domain" description="tRNA nucleotidyltransferase/poly(A) polymerase RNA and SrmB- binding" evidence="7">
    <location>
        <begin position="358"/>
        <end position="398"/>
    </location>
</feature>
<proteinExistence type="inferred from homology"/>
<sequence>MIQRFLKIRSTTLLVNNSALPLIYRCSLSRSINQHLRFFESFPLTDESHQRFFSKTSSLIISMRSIETTGQQKNDQTDRPNKLIRLEVNKQDQQSSNGKGSMDQITVNSNISLEPSESELFRSLRESVDQIRFKVNDQTSLELRVAGGWVRDKLLGVQSKDLDIAVSSLTGLEFAELFSDYLRGRGKEKCLRGNRSDDDEEEDEDEKIFRSTIDGLGRISTIEARPDQSKHLQTVTTKFLGMDLDFVQLRSEEYSEDSRIPTSVTFGTPLEDASRRDITINALFYNIHTGLIEDPIGRGLEDLKLGIIRTPLEAHQTFKDDPLRLIRCIRFSTRFGFKLDQQIDCAARSESIRNALREKISRERIGTELEKMLKGPDPYSSVKMIIDLGLYPLIFCKPDQTTTDQESGDLSLVIRSSKLLKYLAGPKKETVQKSSGYSEGIESKDKKTQIVDPLLLRNFNDSDVIKKRLYLGCCLIPFKSIFCKARKKSVWAGELVISESLKFGNHDKIFIANLFRSIDLIEESSQIFDQGFLNQDENDKVSIHSNHGDKEEGGDEEKTYSGVELIRLTVGRLIRNPIMHDLKQIESQNSTNYLNSLLFSLIYKLTITEEEEERDKIIESYNRLISKIFELDLQFILTNEFDKSRLDGNEICKILEIRPSKILSEIIEDLTTRMIVYPNLSKSQQIEFLKSKNYKI</sequence>
<protein>
    <submittedName>
        <fullName evidence="8">tRNA nucleotidyltransferase</fullName>
    </submittedName>
</protein>
<dbReference type="InterPro" id="IPR043519">
    <property type="entry name" value="NT_sf"/>
</dbReference>
<evidence type="ECO:0000259" key="7">
    <source>
        <dbReference type="Pfam" id="PF12627"/>
    </source>
</evidence>
<name>A0AAV0BTT0_PHAPC</name>
<dbReference type="Proteomes" id="UP001153365">
    <property type="component" value="Unassembled WGS sequence"/>
</dbReference>
<feature type="domain" description="Poly A polymerase head" evidence="6">
    <location>
        <begin position="143"/>
        <end position="184"/>
    </location>
</feature>
<gene>
    <name evidence="8" type="ORF">PPACK8108_LOCUS24787</name>
</gene>
<dbReference type="Gene3D" id="3.30.460.10">
    <property type="entry name" value="Beta Polymerase, domain 2"/>
    <property type="match status" value="1"/>
</dbReference>
<dbReference type="PANTHER" id="PTHR13734:SF5">
    <property type="entry name" value="CCA TRNA NUCLEOTIDYLTRANSFERASE, MITOCHONDRIAL"/>
    <property type="match status" value="1"/>
</dbReference>
<dbReference type="GO" id="GO:0000166">
    <property type="term" value="F:nucleotide binding"/>
    <property type="evidence" value="ECO:0007669"/>
    <property type="project" value="UniProtKB-KW"/>
</dbReference>
<evidence type="ECO:0000259" key="6">
    <source>
        <dbReference type="Pfam" id="PF01743"/>
    </source>
</evidence>
<evidence type="ECO:0000256" key="4">
    <source>
        <dbReference type="ARBA" id="ARBA00022884"/>
    </source>
</evidence>
<evidence type="ECO:0000256" key="5">
    <source>
        <dbReference type="RuleBase" id="RU003953"/>
    </source>
</evidence>
<comment type="similarity">
    <text evidence="1 5">Belongs to the tRNA nucleotidyltransferase/poly(A) polymerase family.</text>
</comment>
<evidence type="ECO:0000256" key="2">
    <source>
        <dbReference type="ARBA" id="ARBA00022679"/>
    </source>
</evidence>
<evidence type="ECO:0000256" key="3">
    <source>
        <dbReference type="ARBA" id="ARBA00022741"/>
    </source>
</evidence>
<evidence type="ECO:0000313" key="9">
    <source>
        <dbReference type="Proteomes" id="UP001153365"/>
    </source>
</evidence>
<dbReference type="SUPFAM" id="SSF81301">
    <property type="entry name" value="Nucleotidyltransferase"/>
    <property type="match status" value="1"/>
</dbReference>
<accession>A0AAV0BTT0</accession>
<keyword evidence="3" id="KW-0547">Nucleotide-binding</keyword>
<keyword evidence="9" id="KW-1185">Reference proteome</keyword>
<reference evidence="8" key="1">
    <citation type="submission" date="2022-06" db="EMBL/GenBank/DDBJ databases">
        <authorList>
            <consortium name="SYNGENTA / RWTH Aachen University"/>
        </authorList>
    </citation>
    <scope>NUCLEOTIDE SEQUENCE</scope>
</reference>
<evidence type="ECO:0000313" key="8">
    <source>
        <dbReference type="EMBL" id="CAH7689658.1"/>
    </source>
</evidence>
<dbReference type="SUPFAM" id="SSF81891">
    <property type="entry name" value="Poly A polymerase C-terminal region-like"/>
    <property type="match status" value="1"/>
</dbReference>
<dbReference type="GO" id="GO:0052927">
    <property type="term" value="F:CC tRNA cytidylyltransferase activity"/>
    <property type="evidence" value="ECO:0007669"/>
    <property type="project" value="TreeGrafter"/>
</dbReference>
<dbReference type="Gene3D" id="1.10.3090.10">
    <property type="entry name" value="cca-adding enzyme, domain 2"/>
    <property type="match status" value="1"/>
</dbReference>
<dbReference type="PANTHER" id="PTHR13734">
    <property type="entry name" value="TRNA-NUCLEOTIDYLTRANSFERASE"/>
    <property type="match status" value="1"/>
</dbReference>
<dbReference type="CDD" id="cd05398">
    <property type="entry name" value="NT_ClassII-CCAase"/>
    <property type="match status" value="1"/>
</dbReference>
<dbReference type="EMBL" id="CALTRL010006112">
    <property type="protein sequence ID" value="CAH7689658.1"/>
    <property type="molecule type" value="Genomic_DNA"/>
</dbReference>
<comment type="caution">
    <text evidence="8">The sequence shown here is derived from an EMBL/GenBank/DDBJ whole genome shotgun (WGS) entry which is preliminary data.</text>
</comment>
<dbReference type="InterPro" id="IPR032828">
    <property type="entry name" value="PolyA_RNA-bd"/>
</dbReference>
<dbReference type="AlphaFoldDB" id="A0AAV0BTT0"/>
<organism evidence="8 9">
    <name type="scientific">Phakopsora pachyrhizi</name>
    <name type="common">Asian soybean rust disease fungus</name>
    <dbReference type="NCBI Taxonomy" id="170000"/>
    <lineage>
        <taxon>Eukaryota</taxon>
        <taxon>Fungi</taxon>
        <taxon>Dikarya</taxon>
        <taxon>Basidiomycota</taxon>
        <taxon>Pucciniomycotina</taxon>
        <taxon>Pucciniomycetes</taxon>
        <taxon>Pucciniales</taxon>
        <taxon>Phakopsoraceae</taxon>
        <taxon>Phakopsora</taxon>
    </lineage>
</organism>
<dbReference type="InterPro" id="IPR002646">
    <property type="entry name" value="PolA_pol_head_dom"/>
</dbReference>
<dbReference type="GO" id="GO:0052929">
    <property type="term" value="F:ATP:3'-cytidine-cytidine-tRNA adenylyltransferase activity"/>
    <property type="evidence" value="ECO:0007669"/>
    <property type="project" value="TreeGrafter"/>
</dbReference>
<dbReference type="GO" id="GO:0003723">
    <property type="term" value="F:RNA binding"/>
    <property type="evidence" value="ECO:0007669"/>
    <property type="project" value="UniProtKB-KW"/>
</dbReference>
<dbReference type="Pfam" id="PF01743">
    <property type="entry name" value="PolyA_pol"/>
    <property type="match status" value="2"/>
</dbReference>
<evidence type="ECO:0000256" key="1">
    <source>
        <dbReference type="ARBA" id="ARBA00007265"/>
    </source>
</evidence>
<keyword evidence="4 5" id="KW-0694">RNA-binding</keyword>